<feature type="compositionally biased region" description="Acidic residues" evidence="1">
    <location>
        <begin position="55"/>
        <end position="64"/>
    </location>
</feature>
<organism evidence="2 3">
    <name type="scientific">Suillus placidus</name>
    <dbReference type="NCBI Taxonomy" id="48579"/>
    <lineage>
        <taxon>Eukaryota</taxon>
        <taxon>Fungi</taxon>
        <taxon>Dikarya</taxon>
        <taxon>Basidiomycota</taxon>
        <taxon>Agaricomycotina</taxon>
        <taxon>Agaricomycetes</taxon>
        <taxon>Agaricomycetidae</taxon>
        <taxon>Boletales</taxon>
        <taxon>Suillineae</taxon>
        <taxon>Suillaceae</taxon>
        <taxon>Suillus</taxon>
    </lineage>
</organism>
<proteinExistence type="predicted"/>
<dbReference type="Proteomes" id="UP000714275">
    <property type="component" value="Unassembled WGS sequence"/>
</dbReference>
<reference evidence="2" key="1">
    <citation type="journal article" date="2020" name="New Phytol.">
        <title>Comparative genomics reveals dynamic genome evolution in host specialist ectomycorrhizal fungi.</title>
        <authorList>
            <person name="Lofgren L.A."/>
            <person name="Nguyen N.H."/>
            <person name="Vilgalys R."/>
            <person name="Ruytinx J."/>
            <person name="Liao H.L."/>
            <person name="Branco S."/>
            <person name="Kuo A."/>
            <person name="LaButti K."/>
            <person name="Lipzen A."/>
            <person name="Andreopoulos W."/>
            <person name="Pangilinan J."/>
            <person name="Riley R."/>
            <person name="Hundley H."/>
            <person name="Na H."/>
            <person name="Barry K."/>
            <person name="Grigoriev I.V."/>
            <person name="Stajich J.E."/>
            <person name="Kennedy P.G."/>
        </authorList>
    </citation>
    <scope>NUCLEOTIDE SEQUENCE</scope>
    <source>
        <strain evidence="2">DOB743</strain>
    </source>
</reference>
<name>A0A9P6ZR26_9AGAM</name>
<accession>A0A9P6ZR26</accession>
<dbReference type="PANTHER" id="PTHR35871:SF1">
    <property type="entry name" value="CXC1-LIKE CYSTEINE CLUSTER ASSOCIATED WITH KDZ TRANSPOSASES DOMAIN-CONTAINING PROTEIN"/>
    <property type="match status" value="1"/>
</dbReference>
<dbReference type="PANTHER" id="PTHR35871">
    <property type="entry name" value="EXPRESSED PROTEIN"/>
    <property type="match status" value="1"/>
</dbReference>
<protein>
    <submittedName>
        <fullName evidence="2">Uncharacterized protein</fullName>
    </submittedName>
</protein>
<feature type="region of interest" description="Disordered" evidence="1">
    <location>
        <begin position="1"/>
        <end position="74"/>
    </location>
</feature>
<keyword evidence="3" id="KW-1185">Reference proteome</keyword>
<evidence type="ECO:0000313" key="2">
    <source>
        <dbReference type="EMBL" id="KAG1775117.1"/>
    </source>
</evidence>
<dbReference type="AlphaFoldDB" id="A0A9P6ZR26"/>
<dbReference type="EMBL" id="JABBWD010000036">
    <property type="protein sequence ID" value="KAG1775117.1"/>
    <property type="molecule type" value="Genomic_DNA"/>
</dbReference>
<dbReference type="OrthoDB" id="3218065at2759"/>
<feature type="compositionally biased region" description="Polar residues" evidence="1">
    <location>
        <begin position="39"/>
        <end position="51"/>
    </location>
</feature>
<gene>
    <name evidence="2" type="ORF">EV702DRAFT_1180521</name>
</gene>
<evidence type="ECO:0000256" key="1">
    <source>
        <dbReference type="SAM" id="MobiDB-lite"/>
    </source>
</evidence>
<comment type="caution">
    <text evidence="2">The sequence shown here is derived from an EMBL/GenBank/DDBJ whole genome shotgun (WGS) entry which is preliminary data.</text>
</comment>
<sequence length="494" mass="56266">MSETPHHVHARIGQENIQTANDMNLFDDDDNEMEDKSQTRFQFDTPKCSNLDNGTESDGDDSDGDGAAQQNDQPAVLPLKWRKLDVPYREQRRLAKETRLDEMKKALTSIEKLLKAKKTLFVGGPNRLQAKRTCSIQSYLTMVIKIKWLSIDASRRAAESHGFAANWGGRQVRSWTRLWVADRKLPESLQGRHAKVYSLLGDPTIATELRAYVCSNKWVVNPEKLIQLSQDKLIPAEATKYTQNLVEEEMPHGLKKYMELEIFPRNHLKVGRGISLSTARRWLRSQANDAVGQYWVFEDEFRLRKKGAGRGLHRSDVICSTVGHLVEAGETMEYGKNHEGYWCGENFCTQLTEKIIPTFERAHGPGYQALFLIDNSQGHSAYAEDALLVSRMHNGWFIRDGIRVEQEMSFPPDHLEHPGEPKGVKARYLCEHCDCTFDGLKANMPRALASVSLWLDAYRSGLGTKDAQLKVQQFSSTKYKSHRRVPETVAQLFD</sequence>
<evidence type="ECO:0000313" key="3">
    <source>
        <dbReference type="Proteomes" id="UP000714275"/>
    </source>
</evidence>